<accession>A0A4Y7RKI3</accession>
<evidence type="ECO:0000256" key="1">
    <source>
        <dbReference type="ARBA" id="ARBA00022517"/>
    </source>
</evidence>
<dbReference type="InterPro" id="IPR008226">
    <property type="entry name" value="Mini3_fam"/>
</dbReference>
<evidence type="ECO:0000256" key="2">
    <source>
        <dbReference type="ARBA" id="ARBA00022552"/>
    </source>
</evidence>
<feature type="active site" evidence="6">
    <location>
        <position position="25"/>
    </location>
</feature>
<keyword evidence="3 6" id="KW-0540">Nuclease</keyword>
<keyword evidence="6" id="KW-0963">Cytoplasm</keyword>
<keyword evidence="5 6" id="KW-0378">Hydrolase</keyword>
<dbReference type="PANTHER" id="PTHR34276:SF1">
    <property type="entry name" value="MINI-RIBONUCLEASE 3"/>
    <property type="match status" value="1"/>
</dbReference>
<dbReference type="HAMAP" id="MF_01468">
    <property type="entry name" value="RNase_Mini_III"/>
    <property type="match status" value="1"/>
</dbReference>
<comment type="function">
    <text evidence="6">Involved in correct processing of both the 5' and 3' ends of 23S rRNA precursor. Processes 30S rRNA precursor transcript even in absence of ribonuclease 3 (Rnc); Rnc processes 30S rRNA into smaller rRNA precursors.</text>
</comment>
<dbReference type="Gene3D" id="1.10.1520.10">
    <property type="entry name" value="Ribonuclease III domain"/>
    <property type="match status" value="1"/>
</dbReference>
<dbReference type="Proteomes" id="UP000297597">
    <property type="component" value="Unassembled WGS sequence"/>
</dbReference>
<dbReference type="EC" id="3.1.26.-" evidence="6"/>
<protein>
    <recommendedName>
        <fullName evidence="6">Mini-ribonuclease 3</fullName>
        <shortName evidence="6">Mini-3</shortName>
        <shortName evidence="6">Mini-RNase 3</shortName>
        <ecNumber evidence="6">3.1.26.-</ecNumber>
    </recommendedName>
    <alternativeName>
        <fullName evidence="6">Mini-RNase III</fullName>
        <shortName evidence="6">Mini-III</shortName>
    </alternativeName>
</protein>
<keyword evidence="6" id="KW-0460">Magnesium</keyword>
<keyword evidence="6" id="KW-0699">rRNA-binding</keyword>
<dbReference type="GO" id="GO:0006364">
    <property type="term" value="P:rRNA processing"/>
    <property type="evidence" value="ECO:0007669"/>
    <property type="project" value="UniProtKB-UniRule"/>
</dbReference>
<dbReference type="PANTHER" id="PTHR34276">
    <property type="entry name" value="MINI-RIBONUCLEASE 3"/>
    <property type="match status" value="1"/>
</dbReference>
<organism evidence="8 9">
    <name type="scientific">Pelotomaculum propionicicum</name>
    <dbReference type="NCBI Taxonomy" id="258475"/>
    <lineage>
        <taxon>Bacteria</taxon>
        <taxon>Bacillati</taxon>
        <taxon>Bacillota</taxon>
        <taxon>Clostridia</taxon>
        <taxon>Eubacteriales</taxon>
        <taxon>Desulfotomaculaceae</taxon>
        <taxon>Pelotomaculum</taxon>
    </lineage>
</organism>
<keyword evidence="9" id="KW-1185">Reference proteome</keyword>
<evidence type="ECO:0000313" key="9">
    <source>
        <dbReference type="Proteomes" id="UP000297597"/>
    </source>
</evidence>
<evidence type="ECO:0000256" key="5">
    <source>
        <dbReference type="ARBA" id="ARBA00022801"/>
    </source>
</evidence>
<evidence type="ECO:0000256" key="4">
    <source>
        <dbReference type="ARBA" id="ARBA00022759"/>
    </source>
</evidence>
<keyword evidence="2 6" id="KW-0698">rRNA processing</keyword>
<evidence type="ECO:0000256" key="6">
    <source>
        <dbReference type="HAMAP-Rule" id="MF_01468"/>
    </source>
</evidence>
<dbReference type="EMBL" id="QFFZ01000046">
    <property type="protein sequence ID" value="TEB09494.1"/>
    <property type="molecule type" value="Genomic_DNA"/>
</dbReference>
<dbReference type="InterPro" id="IPR036389">
    <property type="entry name" value="RNase_III_sf"/>
</dbReference>
<evidence type="ECO:0000256" key="3">
    <source>
        <dbReference type="ARBA" id="ARBA00022722"/>
    </source>
</evidence>
<comment type="subcellular location">
    <subcellularLocation>
        <location evidence="6">Cytoplasm</location>
    </subcellularLocation>
</comment>
<dbReference type="InterPro" id="IPR000999">
    <property type="entry name" value="RNase_III_dom"/>
</dbReference>
<evidence type="ECO:0000313" key="8">
    <source>
        <dbReference type="EMBL" id="TEB09494.1"/>
    </source>
</evidence>
<proteinExistence type="inferred from homology"/>
<keyword evidence="4 6" id="KW-0255">Endonuclease</keyword>
<comment type="caution">
    <text evidence="8">The sequence shown here is derived from an EMBL/GenBank/DDBJ whole genome shotgun (WGS) entry which is preliminary data.</text>
</comment>
<dbReference type="PIRSF" id="PIRSF005520">
    <property type="entry name" value="UCP005520"/>
    <property type="match status" value="1"/>
</dbReference>
<keyword evidence="1 6" id="KW-0690">Ribosome biogenesis</keyword>
<dbReference type="GO" id="GO:0004525">
    <property type="term" value="F:ribonuclease III activity"/>
    <property type="evidence" value="ECO:0007669"/>
    <property type="project" value="InterPro"/>
</dbReference>
<comment type="subunit">
    <text evidence="6">Homodimer.</text>
</comment>
<feature type="domain" description="RNase III" evidence="7">
    <location>
        <begin position="19"/>
        <end position="116"/>
    </location>
</feature>
<gene>
    <name evidence="6 8" type="primary">mrnC</name>
    <name evidence="8" type="ORF">Pmgp_03094</name>
</gene>
<dbReference type="SUPFAM" id="SSF69065">
    <property type="entry name" value="RNase III domain-like"/>
    <property type="match status" value="1"/>
</dbReference>
<dbReference type="Pfam" id="PF00636">
    <property type="entry name" value="Ribonuclease_3"/>
    <property type="match status" value="1"/>
</dbReference>
<name>A0A4Y7RKI3_9FIRM</name>
<comment type="similarity">
    <text evidence="6">Belongs to the MrnC RNase family.</text>
</comment>
<dbReference type="GO" id="GO:0019843">
    <property type="term" value="F:rRNA binding"/>
    <property type="evidence" value="ECO:0007669"/>
    <property type="project" value="UniProtKB-UniRule"/>
</dbReference>
<keyword evidence="6" id="KW-0694">RNA-binding</keyword>
<dbReference type="AlphaFoldDB" id="A0A4Y7RKI3"/>
<comment type="cofactor">
    <cofactor evidence="6">
        <name>Mg(2+)</name>
        <dbReference type="ChEBI" id="CHEBI:18420"/>
    </cofactor>
</comment>
<reference evidence="8 9" key="1">
    <citation type="journal article" date="2018" name="Environ. Microbiol.">
        <title>Novel energy conservation strategies and behaviour of Pelotomaculum schinkii driving syntrophic propionate catabolism.</title>
        <authorList>
            <person name="Hidalgo-Ahumada C.A.P."/>
            <person name="Nobu M.K."/>
            <person name="Narihiro T."/>
            <person name="Tamaki H."/>
            <person name="Liu W.T."/>
            <person name="Kamagata Y."/>
            <person name="Stams A.J.M."/>
            <person name="Imachi H."/>
            <person name="Sousa D.Z."/>
        </authorList>
    </citation>
    <scope>NUCLEOTIDE SEQUENCE [LARGE SCALE GENOMIC DNA]</scope>
    <source>
        <strain evidence="8 9">MGP</strain>
    </source>
</reference>
<dbReference type="GO" id="GO:0005737">
    <property type="term" value="C:cytoplasm"/>
    <property type="evidence" value="ECO:0007669"/>
    <property type="project" value="UniProtKB-SubCell"/>
</dbReference>
<sequence>MLNNEIKNIERPADLPALVLAYIGDAVYELAVREHLVGSGLARVNKLHGESVRYVNAGAQAKALHALEGLLSEEEAAVMRRGRNAKSPHVPKGAGVIEYRHSTALESLIGYLYLKGDTARLAEIITAALEAARDET</sequence>
<evidence type="ECO:0000259" key="7">
    <source>
        <dbReference type="Pfam" id="PF00636"/>
    </source>
</evidence>